<dbReference type="CDD" id="cd06127">
    <property type="entry name" value="DEDDh"/>
    <property type="match status" value="1"/>
</dbReference>
<keyword evidence="7 10" id="KW-0269">Exonuclease</keyword>
<dbReference type="InterPro" id="IPR013520">
    <property type="entry name" value="Ribonucl_H"/>
</dbReference>
<keyword evidence="8 10" id="KW-0067">ATP-binding</keyword>
<dbReference type="InterPro" id="IPR045028">
    <property type="entry name" value="DinG/Rad3-like"/>
</dbReference>
<feature type="binding site" evidence="10">
    <location>
        <begin position="287"/>
        <end position="294"/>
    </location>
    <ligand>
        <name>ATP</name>
        <dbReference type="ChEBI" id="CHEBI:30616"/>
    </ligand>
</feature>
<dbReference type="Gene3D" id="3.40.50.300">
    <property type="entry name" value="P-loop containing nucleotide triphosphate hydrolases"/>
    <property type="match status" value="2"/>
</dbReference>
<keyword evidence="16" id="KW-1185">Reference proteome</keyword>
<proteinExistence type="inferred from homology"/>
<dbReference type="InterPro" id="IPR006310">
    <property type="entry name" value="DinG"/>
</dbReference>
<evidence type="ECO:0000256" key="1">
    <source>
        <dbReference type="ARBA" id="ARBA00022679"/>
    </source>
</evidence>
<keyword evidence="14" id="KW-0347">Helicase</keyword>
<dbReference type="GO" id="GO:0016818">
    <property type="term" value="F:hydrolase activity, acting on acid anhydrides, in phosphorus-containing anhydrides"/>
    <property type="evidence" value="ECO:0007669"/>
    <property type="project" value="InterPro"/>
</dbReference>
<protein>
    <recommendedName>
        <fullName evidence="10 11">3'-5' exonuclease DinG</fullName>
        <ecNumber evidence="10 11">3.1.-.-</ecNumber>
    </recommendedName>
</protein>
<keyword evidence="3" id="KW-0235">DNA replication</keyword>
<dbReference type="InterPro" id="IPR014013">
    <property type="entry name" value="Helic_SF1/SF2_ATP-bd_DinG/Rad3"/>
</dbReference>
<dbReference type="EMBL" id="BJUX01000013">
    <property type="protein sequence ID" value="GEK89312.1"/>
    <property type="molecule type" value="Genomic_DNA"/>
</dbReference>
<dbReference type="GO" id="GO:0003677">
    <property type="term" value="F:DNA binding"/>
    <property type="evidence" value="ECO:0007669"/>
    <property type="project" value="InterPro"/>
</dbReference>
<accession>A0A1H7TBC3</accession>
<dbReference type="GO" id="GO:0003887">
    <property type="term" value="F:DNA-directed DNA polymerase activity"/>
    <property type="evidence" value="ECO:0007669"/>
    <property type="project" value="UniProtKB-KW"/>
</dbReference>
<evidence type="ECO:0000256" key="4">
    <source>
        <dbReference type="ARBA" id="ARBA00022722"/>
    </source>
</evidence>
<dbReference type="Pfam" id="PF13307">
    <property type="entry name" value="Helicase_C_2"/>
    <property type="match status" value="1"/>
</dbReference>
<dbReference type="GO" id="GO:0006260">
    <property type="term" value="P:DNA replication"/>
    <property type="evidence" value="ECO:0007669"/>
    <property type="project" value="UniProtKB-KW"/>
</dbReference>
<dbReference type="GO" id="GO:0008408">
    <property type="term" value="F:3'-5' exonuclease activity"/>
    <property type="evidence" value="ECO:0007669"/>
    <property type="project" value="UniProtKB-UniRule"/>
</dbReference>
<evidence type="ECO:0000256" key="9">
    <source>
        <dbReference type="ARBA" id="ARBA00022932"/>
    </source>
</evidence>
<dbReference type="EC" id="3.1.-.-" evidence="10 11"/>
<dbReference type="InterPro" id="IPR006054">
    <property type="entry name" value="DnaQ"/>
</dbReference>
<keyword evidence="1" id="KW-0808">Transferase</keyword>
<evidence type="ECO:0000313" key="14">
    <source>
        <dbReference type="EMBL" id="SEL81127.1"/>
    </source>
</evidence>
<evidence type="ECO:0000256" key="3">
    <source>
        <dbReference type="ARBA" id="ARBA00022705"/>
    </source>
</evidence>
<reference evidence="14 15" key="1">
    <citation type="submission" date="2016-10" db="EMBL/GenBank/DDBJ databases">
        <authorList>
            <person name="de Groot N.N."/>
        </authorList>
    </citation>
    <scope>NUCLEOTIDE SEQUENCE [LARGE SCALE GENOMIC DNA]</scope>
    <source>
        <strain evidence="14 15">DSM 19182</strain>
    </source>
</reference>
<dbReference type="PANTHER" id="PTHR11472">
    <property type="entry name" value="DNA REPAIR DEAD HELICASE RAD3/XP-D SUBFAMILY MEMBER"/>
    <property type="match status" value="1"/>
</dbReference>
<evidence type="ECO:0000256" key="8">
    <source>
        <dbReference type="ARBA" id="ARBA00022840"/>
    </source>
</evidence>
<evidence type="ECO:0000256" key="10">
    <source>
        <dbReference type="HAMAP-Rule" id="MF_02206"/>
    </source>
</evidence>
<keyword evidence="2" id="KW-0548">Nucleotidyltransferase</keyword>
<dbReference type="Proteomes" id="UP000198548">
    <property type="component" value="Unassembled WGS sequence"/>
</dbReference>
<evidence type="ECO:0000256" key="2">
    <source>
        <dbReference type="ARBA" id="ARBA00022695"/>
    </source>
</evidence>
<evidence type="ECO:0000313" key="16">
    <source>
        <dbReference type="Proteomes" id="UP000321425"/>
    </source>
</evidence>
<dbReference type="Pfam" id="PF00929">
    <property type="entry name" value="RNase_T"/>
    <property type="match status" value="1"/>
</dbReference>
<dbReference type="Proteomes" id="UP000321425">
    <property type="component" value="Unassembled WGS sequence"/>
</dbReference>
<dbReference type="AlphaFoldDB" id="A0A1H7TBC3"/>
<evidence type="ECO:0000256" key="7">
    <source>
        <dbReference type="ARBA" id="ARBA00022839"/>
    </source>
</evidence>
<dbReference type="SMART" id="SM00491">
    <property type="entry name" value="HELICc2"/>
    <property type="match status" value="1"/>
</dbReference>
<dbReference type="NCBIfam" id="TIGR00573">
    <property type="entry name" value="dnaq"/>
    <property type="match status" value="1"/>
</dbReference>
<gene>
    <name evidence="10 11" type="primary">dinG</name>
    <name evidence="13" type="synonym">dnaQ</name>
    <name evidence="13" type="ORF">APU01nite_13510</name>
    <name evidence="14" type="ORF">SAMN04488100_11145</name>
</gene>
<reference evidence="13 16" key="2">
    <citation type="submission" date="2019-07" db="EMBL/GenBank/DDBJ databases">
        <title>Whole genome shotgun sequence of Alkalibacterium putridalgicola NBRC 103243.</title>
        <authorList>
            <person name="Hosoyama A."/>
            <person name="Uohara A."/>
            <person name="Ohji S."/>
            <person name="Ichikawa N."/>
        </authorList>
    </citation>
    <scope>NUCLEOTIDE SEQUENCE [LARGE SCALE GENOMIC DNA]</scope>
    <source>
        <strain evidence="13 16">NBRC 103243</strain>
    </source>
</reference>
<dbReference type="PANTHER" id="PTHR11472:SF34">
    <property type="entry name" value="REGULATOR OF TELOMERE ELONGATION HELICASE 1"/>
    <property type="match status" value="1"/>
</dbReference>
<name>A0A1H7TBC3_9LACT</name>
<dbReference type="EMBL" id="FOBL01000011">
    <property type="protein sequence ID" value="SEL81127.1"/>
    <property type="molecule type" value="Genomic_DNA"/>
</dbReference>
<dbReference type="SMART" id="SM00479">
    <property type="entry name" value="EXOIII"/>
    <property type="match status" value="1"/>
</dbReference>
<feature type="short sequence motif" description="DEAH box" evidence="10">
    <location>
        <begin position="464"/>
        <end position="467"/>
    </location>
</feature>
<dbReference type="InterPro" id="IPR036397">
    <property type="entry name" value="RNaseH_sf"/>
</dbReference>
<comment type="function">
    <text evidence="10 11">3'-5' exonuclease.</text>
</comment>
<dbReference type="PROSITE" id="PS51193">
    <property type="entry name" value="HELICASE_ATP_BIND_2"/>
    <property type="match status" value="1"/>
</dbReference>
<dbReference type="FunFam" id="3.30.420.10:FF:000045">
    <property type="entry name" value="3'-5' exonuclease DinG"/>
    <property type="match status" value="1"/>
</dbReference>
<dbReference type="GO" id="GO:0003678">
    <property type="term" value="F:DNA helicase activity"/>
    <property type="evidence" value="ECO:0007669"/>
    <property type="project" value="TreeGrafter"/>
</dbReference>
<sequence>MKKDQLYAIVDIEATGASIGKNERMIQFACVLVKNGEVIETFDSFVNPSRKVSKLIRDLTGISLKDLATAPYFEDIAQLIHRLLEDTVFVAHNVGFDYAFLNECFERIGLPKLSIPAIDTVELAQVLFPKEDSYQLKELTASLGYALNNAHNALFDAQATVYLLNRLDERLRSLPLVTVETLARLSEATTADTSLFFRQALDEMKDEPSDLAESLVIIDGLALKKPFFDNEQVNYREKHTYPYKDDDKLTQMEAVGLEYRESQNLMMNTVFNYFKQENPDYVQFIEAPAGLGKTFGYLYPSLYIASPEEKIVLSTYTKLLQRQLVEDSLPQLLDVLPFDKAVALMKSPSHYVSLSAFYTKLKNVDAGDTEAVFCMKLLVWLTETDEGDLEEIGLGKTLHHPFWNEVKSVPNAKLQFKQFEEVDYLARREKRLEQASILVTNHAYLFSEWQRQPDRFSDTKLLLDEAHHVPDVLDQNATVKLSTRSITNELKRLGSKEKEDSLLNDCQLLLPSDSMKDYQLDTLHSTVQLFSEEWEHWSRKWIDWLIHADSYEDRIVEWKEKTIHYAQLPMDIKRDTKFLCRNLEELVYVGRQLTDVLDTAKGSSSEISSETFAEAAEKKPEISLTQKEKRVLSKIKVILDHFETVVERFNYLFLTGNTANQTSVRFYSKNPLSTLSFFRFDQAVKEQLLNQFNASKHVILTSSTLSVNDSVTYLQKQLGIVNKELAVYASPYQYDHQAKLYVTTDVDTHVNEKMSVSVTFITDQIERVLSQTDENCLVLFRSHDMIQRVYQALQRRSHLKDKTILAQNISGSATKITKQFKKAKQSVLLGSDSFWEGVDFPLDELKIVIITKLPFDAPDMPMVKKRHQELRERGDNPFVHDVLPRAVIKFKQGLGRLIRSQEDKGVWIVLDRRIVEASYASVFLNSLPGDLEVRELPLNQIMEEVSAFFKTDQPEDDAFLNS</sequence>
<evidence type="ECO:0000313" key="13">
    <source>
        <dbReference type="EMBL" id="GEK89312.1"/>
    </source>
</evidence>
<evidence type="ECO:0000313" key="15">
    <source>
        <dbReference type="Proteomes" id="UP000198548"/>
    </source>
</evidence>
<dbReference type="RefSeq" id="WP_091487797.1">
    <property type="nucleotide sequence ID" value="NZ_BJUX01000013.1"/>
</dbReference>
<dbReference type="HAMAP" id="MF_02206">
    <property type="entry name" value="DinG_exonucl"/>
    <property type="match status" value="1"/>
</dbReference>
<dbReference type="SUPFAM" id="SSF53098">
    <property type="entry name" value="Ribonuclease H-like"/>
    <property type="match status" value="1"/>
</dbReference>
<comment type="similarity">
    <text evidence="10 11">Belongs to the helicase family. DinG subfamily. Type 2 sub-subfamily.</text>
</comment>
<feature type="domain" description="Helicase ATP-binding" evidence="12">
    <location>
        <begin position="249"/>
        <end position="513"/>
    </location>
</feature>
<dbReference type="InterPro" id="IPR012337">
    <property type="entry name" value="RNaseH-like_sf"/>
</dbReference>
<keyword evidence="6 10" id="KW-0378">Hydrolase</keyword>
<dbReference type="GO" id="GO:0005524">
    <property type="term" value="F:ATP binding"/>
    <property type="evidence" value="ECO:0007669"/>
    <property type="project" value="UniProtKB-UniRule"/>
</dbReference>
<dbReference type="SUPFAM" id="SSF52540">
    <property type="entry name" value="P-loop containing nucleoside triphosphate hydrolases"/>
    <property type="match status" value="1"/>
</dbReference>
<evidence type="ECO:0000259" key="12">
    <source>
        <dbReference type="PROSITE" id="PS51193"/>
    </source>
</evidence>
<dbReference type="NCBIfam" id="TIGR01407">
    <property type="entry name" value="dinG_rel"/>
    <property type="match status" value="1"/>
</dbReference>
<evidence type="ECO:0000256" key="6">
    <source>
        <dbReference type="ARBA" id="ARBA00022801"/>
    </source>
</evidence>
<organism evidence="14 15">
    <name type="scientific">Alkalibacterium putridalgicola</name>
    <dbReference type="NCBI Taxonomy" id="426703"/>
    <lineage>
        <taxon>Bacteria</taxon>
        <taxon>Bacillati</taxon>
        <taxon>Bacillota</taxon>
        <taxon>Bacilli</taxon>
        <taxon>Lactobacillales</taxon>
        <taxon>Carnobacteriaceae</taxon>
        <taxon>Alkalibacterium</taxon>
    </lineage>
</organism>
<evidence type="ECO:0000256" key="5">
    <source>
        <dbReference type="ARBA" id="ARBA00022741"/>
    </source>
</evidence>
<dbReference type="OrthoDB" id="9803913at2"/>
<dbReference type="InterPro" id="IPR006555">
    <property type="entry name" value="ATP-dep_Helicase_C"/>
</dbReference>
<dbReference type="InterPro" id="IPR027417">
    <property type="entry name" value="P-loop_NTPase"/>
</dbReference>
<evidence type="ECO:0000256" key="11">
    <source>
        <dbReference type="RuleBase" id="RU364106"/>
    </source>
</evidence>
<dbReference type="Gene3D" id="3.30.420.10">
    <property type="entry name" value="Ribonuclease H-like superfamily/Ribonuclease H"/>
    <property type="match status" value="1"/>
</dbReference>
<keyword evidence="9" id="KW-0239">DNA-directed DNA polymerase</keyword>
<keyword evidence="4 10" id="KW-0540">Nuclease</keyword>
<keyword evidence="5 10" id="KW-0547">Nucleotide-binding</keyword>
<dbReference type="STRING" id="426703.SAMN04488100_11145"/>